<sequence>MLKCLKCGRVYRGFKIVCECGGTLEYIDEKKGSFDSLLKRQFMDIRRYLNFLPVKEEFLPRLTLPITPVVKRRIKGIKVFFKLEYLMPSGSFKDRGTYITIAKLKEEGIREITLDSSGNAALSLALFAKSEGIKTHLFIPKHTSEGKRRLLKLLGAEVHEIEGSRMEVHEMAKNFQEGVYISHWYNPYFIEGTKTVAYEVYEQVGSLDYALIPTGSGTLFLGLYKGFKELEKLERARIPRMIAIQGKGYESLCERSAERSKLAEGIAIPNPPRKKQMLEALRNTEGTCVSVGDEEIHDALGELISMGFLVEPTSAVAYAGFKVLLENEYFEKGSRVLIPLTGSGLKNI</sequence>
<dbReference type="InterPro" id="IPR050147">
    <property type="entry name" value="Ser/Thr_Dehydratase"/>
</dbReference>
<keyword evidence="2" id="KW-0663">Pyridoxal phosphate</keyword>
<dbReference type="CDD" id="cd01563">
    <property type="entry name" value="Thr-synth_1"/>
    <property type="match status" value="1"/>
</dbReference>
<feature type="domain" description="Tryptophan synthase beta chain-like PALP" evidence="4">
    <location>
        <begin position="68"/>
        <end position="342"/>
    </location>
</feature>
<gene>
    <name evidence="5" type="ORF">ENF72_03960</name>
</gene>
<dbReference type="GO" id="GO:0009097">
    <property type="term" value="P:isoleucine biosynthetic process"/>
    <property type="evidence" value="ECO:0007669"/>
    <property type="project" value="TreeGrafter"/>
</dbReference>
<evidence type="ECO:0000313" key="5">
    <source>
        <dbReference type="EMBL" id="HDD31755.1"/>
    </source>
</evidence>
<comment type="cofactor">
    <cofactor evidence="1">
        <name>pyridoxal 5'-phosphate</name>
        <dbReference type="ChEBI" id="CHEBI:597326"/>
    </cofactor>
</comment>
<dbReference type="GO" id="GO:0006565">
    <property type="term" value="P:L-serine catabolic process"/>
    <property type="evidence" value="ECO:0007669"/>
    <property type="project" value="TreeGrafter"/>
</dbReference>
<evidence type="ECO:0000256" key="2">
    <source>
        <dbReference type="ARBA" id="ARBA00022898"/>
    </source>
</evidence>
<evidence type="ECO:0000256" key="1">
    <source>
        <dbReference type="ARBA" id="ARBA00001933"/>
    </source>
</evidence>
<dbReference type="PANTHER" id="PTHR48078">
    <property type="entry name" value="THREONINE DEHYDRATASE, MITOCHONDRIAL-RELATED"/>
    <property type="match status" value="1"/>
</dbReference>
<dbReference type="InterPro" id="IPR036052">
    <property type="entry name" value="TrpB-like_PALP_sf"/>
</dbReference>
<dbReference type="Gene3D" id="3.40.50.1100">
    <property type="match status" value="2"/>
</dbReference>
<keyword evidence="3" id="KW-0456">Lyase</keyword>
<dbReference type="PANTHER" id="PTHR48078:SF6">
    <property type="entry name" value="L-THREONINE DEHYDRATASE CATABOLIC TDCB"/>
    <property type="match status" value="1"/>
</dbReference>
<evidence type="ECO:0000259" key="4">
    <source>
        <dbReference type="Pfam" id="PF00291"/>
    </source>
</evidence>
<dbReference type="GO" id="GO:0004794">
    <property type="term" value="F:threonine deaminase activity"/>
    <property type="evidence" value="ECO:0007669"/>
    <property type="project" value="TreeGrafter"/>
</dbReference>
<dbReference type="GO" id="GO:0006567">
    <property type="term" value="P:L-threonine catabolic process"/>
    <property type="evidence" value="ECO:0007669"/>
    <property type="project" value="TreeGrafter"/>
</dbReference>
<evidence type="ECO:0000256" key="3">
    <source>
        <dbReference type="ARBA" id="ARBA00023239"/>
    </source>
</evidence>
<reference evidence="5" key="1">
    <citation type="journal article" date="2020" name="mSystems">
        <title>Genome- and Community-Level Interaction Insights into Carbon Utilization and Element Cycling Functions of Hydrothermarchaeota in Hydrothermal Sediment.</title>
        <authorList>
            <person name="Zhou Z."/>
            <person name="Liu Y."/>
            <person name="Xu W."/>
            <person name="Pan J."/>
            <person name="Luo Z.H."/>
            <person name="Li M."/>
        </authorList>
    </citation>
    <scope>NUCLEOTIDE SEQUENCE [LARGE SCALE GENOMIC DNA]</scope>
    <source>
        <strain evidence="5">HyVt-151</strain>
    </source>
</reference>
<dbReference type="EMBL" id="DQYG01000169">
    <property type="protein sequence ID" value="HDD31755.1"/>
    <property type="molecule type" value="Genomic_DNA"/>
</dbReference>
<accession>A0A7C0TZM6</accession>
<name>A0A7C0TZM6_THELI</name>
<dbReference type="GO" id="GO:0003941">
    <property type="term" value="F:L-serine ammonia-lyase activity"/>
    <property type="evidence" value="ECO:0007669"/>
    <property type="project" value="TreeGrafter"/>
</dbReference>
<dbReference type="NCBIfam" id="NF006205">
    <property type="entry name" value="PRK08329.1"/>
    <property type="match status" value="1"/>
</dbReference>
<dbReference type="Proteomes" id="UP000886210">
    <property type="component" value="Unassembled WGS sequence"/>
</dbReference>
<dbReference type="InterPro" id="IPR001926">
    <property type="entry name" value="TrpB-like_PALP"/>
</dbReference>
<organism evidence="5">
    <name type="scientific">Thermococcus litoralis</name>
    <dbReference type="NCBI Taxonomy" id="2265"/>
    <lineage>
        <taxon>Archaea</taxon>
        <taxon>Methanobacteriati</taxon>
        <taxon>Methanobacteriota</taxon>
        <taxon>Thermococci</taxon>
        <taxon>Thermococcales</taxon>
        <taxon>Thermococcaceae</taxon>
        <taxon>Thermococcus</taxon>
    </lineage>
</organism>
<dbReference type="SUPFAM" id="SSF53686">
    <property type="entry name" value="Tryptophan synthase beta subunit-like PLP-dependent enzymes"/>
    <property type="match status" value="1"/>
</dbReference>
<protein>
    <submittedName>
        <fullName evidence="5">Pyridoxal-phosphate dependent enzyme</fullName>
    </submittedName>
</protein>
<dbReference type="AlphaFoldDB" id="A0A7C0TZM6"/>
<dbReference type="Pfam" id="PF00291">
    <property type="entry name" value="PALP"/>
    <property type="match status" value="1"/>
</dbReference>
<comment type="caution">
    <text evidence="5">The sequence shown here is derived from an EMBL/GenBank/DDBJ whole genome shotgun (WGS) entry which is preliminary data.</text>
</comment>
<proteinExistence type="predicted"/>